<evidence type="ECO:0000313" key="9">
    <source>
        <dbReference type="Proteomes" id="UP000472271"/>
    </source>
</evidence>
<keyword evidence="5" id="KW-1015">Disulfide bond</keyword>
<dbReference type="Proteomes" id="UP000472271">
    <property type="component" value="Chromosome 8"/>
</dbReference>
<evidence type="ECO:0000256" key="4">
    <source>
        <dbReference type="ARBA" id="ARBA00022825"/>
    </source>
</evidence>
<evidence type="ECO:0000256" key="2">
    <source>
        <dbReference type="ARBA" id="ARBA00022729"/>
    </source>
</evidence>
<dbReference type="AlphaFoldDB" id="A0A672Z1Q5"/>
<dbReference type="PRINTS" id="PR00722">
    <property type="entry name" value="CHYMOTRYPSIN"/>
</dbReference>
<evidence type="ECO:0000256" key="6">
    <source>
        <dbReference type="SAM" id="SignalP"/>
    </source>
</evidence>
<dbReference type="GO" id="GO:0006508">
    <property type="term" value="P:proteolysis"/>
    <property type="evidence" value="ECO:0007669"/>
    <property type="project" value="UniProtKB-KW"/>
</dbReference>
<keyword evidence="3" id="KW-0378">Hydrolase</keyword>
<keyword evidence="9" id="KW-1185">Reference proteome</keyword>
<dbReference type="CDD" id="cd00190">
    <property type="entry name" value="Tryp_SPc"/>
    <property type="match status" value="1"/>
</dbReference>
<dbReference type="GO" id="GO:0004252">
    <property type="term" value="F:serine-type endopeptidase activity"/>
    <property type="evidence" value="ECO:0007669"/>
    <property type="project" value="InterPro"/>
</dbReference>
<accession>A0A672Z1Q5</accession>
<dbReference type="InterPro" id="IPR001254">
    <property type="entry name" value="Trypsin_dom"/>
</dbReference>
<protein>
    <submittedName>
        <fullName evidence="8">Testisin-like</fullName>
    </submittedName>
</protein>
<dbReference type="SMART" id="SM00020">
    <property type="entry name" value="Tryp_SPc"/>
    <property type="match status" value="1"/>
</dbReference>
<keyword evidence="2 6" id="KW-0732">Signal</keyword>
<dbReference type="Gene3D" id="2.40.10.10">
    <property type="entry name" value="Trypsin-like serine proteases"/>
    <property type="match status" value="1"/>
</dbReference>
<dbReference type="PANTHER" id="PTHR24252">
    <property type="entry name" value="ACROSIN-RELATED"/>
    <property type="match status" value="1"/>
</dbReference>
<reference evidence="8" key="2">
    <citation type="submission" date="2025-08" db="UniProtKB">
        <authorList>
            <consortium name="Ensembl"/>
        </authorList>
    </citation>
    <scope>IDENTIFICATION</scope>
</reference>
<feature type="domain" description="Peptidase S1" evidence="7">
    <location>
        <begin position="28"/>
        <end position="265"/>
    </location>
</feature>
<dbReference type="RefSeq" id="XP_029997459.1">
    <property type="nucleotide sequence ID" value="XM_030141599.1"/>
</dbReference>
<dbReference type="InterPro" id="IPR001314">
    <property type="entry name" value="Peptidase_S1A"/>
</dbReference>
<name>A0A672Z1Q5_9TELE</name>
<evidence type="ECO:0000256" key="5">
    <source>
        <dbReference type="ARBA" id="ARBA00023157"/>
    </source>
</evidence>
<organism evidence="8 9">
    <name type="scientific">Sphaeramia orbicularis</name>
    <name type="common">orbiculate cardinalfish</name>
    <dbReference type="NCBI Taxonomy" id="375764"/>
    <lineage>
        <taxon>Eukaryota</taxon>
        <taxon>Metazoa</taxon>
        <taxon>Chordata</taxon>
        <taxon>Craniata</taxon>
        <taxon>Vertebrata</taxon>
        <taxon>Euteleostomi</taxon>
        <taxon>Actinopterygii</taxon>
        <taxon>Neopterygii</taxon>
        <taxon>Teleostei</taxon>
        <taxon>Neoteleostei</taxon>
        <taxon>Acanthomorphata</taxon>
        <taxon>Gobiaria</taxon>
        <taxon>Kurtiformes</taxon>
        <taxon>Apogonoidei</taxon>
        <taxon>Apogonidae</taxon>
        <taxon>Apogoninae</taxon>
        <taxon>Sphaeramia</taxon>
    </lineage>
</organism>
<dbReference type="FunFam" id="2.40.10.10:FF:000024">
    <property type="entry name" value="Serine protease 53"/>
    <property type="match status" value="1"/>
</dbReference>
<evidence type="ECO:0000313" key="8">
    <source>
        <dbReference type="Ensembl" id="ENSSORP00005011126.1"/>
    </source>
</evidence>
<feature type="chain" id="PRO_5025502173" evidence="6">
    <location>
        <begin position="22"/>
        <end position="266"/>
    </location>
</feature>
<dbReference type="PROSITE" id="PS50240">
    <property type="entry name" value="TRYPSIN_DOM"/>
    <property type="match status" value="1"/>
</dbReference>
<dbReference type="InParanoid" id="A0A672Z1Q5"/>
<keyword evidence="4" id="KW-0720">Serine protease</keyword>
<gene>
    <name evidence="8" type="primary">LOC115424375</name>
</gene>
<keyword evidence="1" id="KW-0645">Protease</keyword>
<evidence type="ECO:0000259" key="7">
    <source>
        <dbReference type="PROSITE" id="PS50240"/>
    </source>
</evidence>
<reference evidence="8" key="3">
    <citation type="submission" date="2025-09" db="UniProtKB">
        <authorList>
            <consortium name="Ensembl"/>
        </authorList>
    </citation>
    <scope>IDENTIFICATION</scope>
</reference>
<dbReference type="InterPro" id="IPR043504">
    <property type="entry name" value="Peptidase_S1_PA_chymotrypsin"/>
</dbReference>
<dbReference type="OrthoDB" id="10002959at2759"/>
<dbReference type="GeneID" id="115424375"/>
<feature type="signal peptide" evidence="6">
    <location>
        <begin position="1"/>
        <end position="21"/>
    </location>
</feature>
<sequence length="266" mass="29309">MALYKLVTALVLMHNTRGLLGAEVRSNIIGGHNAPKGGWPWMVYLNFTSDGINSWRCGGTILNNQWVLTAANCWNRSPAPNVRRSMAWVGSHSLQEASVRYMGIETVVTPRDFRALNTGFLNDLAMVKLKKKLTFTNLVDSVSLPPTDVKFDPSSECWITGWGYIGPNVPLPGKETLQELQVNIIDDAVCKQQYPEMTERMMCAGDMKGGKDACNGDYGGPLVCRTATGIVQVGIMSYGSCGLSGRPGVYTKVSKYLDFIKHYMQQ</sequence>
<dbReference type="Pfam" id="PF00089">
    <property type="entry name" value="Trypsin"/>
    <property type="match status" value="1"/>
</dbReference>
<dbReference type="Ensembl" id="ENSSORT00005011501.1">
    <property type="protein sequence ID" value="ENSSORP00005011126.1"/>
    <property type="gene ID" value="ENSSORG00005005989.1"/>
</dbReference>
<reference evidence="8" key="1">
    <citation type="submission" date="2019-06" db="EMBL/GenBank/DDBJ databases">
        <authorList>
            <consortium name="Wellcome Sanger Institute Data Sharing"/>
        </authorList>
    </citation>
    <scope>NUCLEOTIDE SEQUENCE [LARGE SCALE GENOMIC DNA]</scope>
</reference>
<dbReference type="PANTHER" id="PTHR24252:SF7">
    <property type="entry name" value="HYALIN"/>
    <property type="match status" value="1"/>
</dbReference>
<dbReference type="InterPro" id="IPR009003">
    <property type="entry name" value="Peptidase_S1_PA"/>
</dbReference>
<evidence type="ECO:0000256" key="3">
    <source>
        <dbReference type="ARBA" id="ARBA00022801"/>
    </source>
</evidence>
<evidence type="ECO:0000256" key="1">
    <source>
        <dbReference type="ARBA" id="ARBA00022670"/>
    </source>
</evidence>
<dbReference type="SUPFAM" id="SSF50494">
    <property type="entry name" value="Trypsin-like serine proteases"/>
    <property type="match status" value="1"/>
</dbReference>
<proteinExistence type="predicted"/>